<dbReference type="AlphaFoldDB" id="A0A939GHN2"/>
<proteinExistence type="predicted"/>
<dbReference type="Gene3D" id="3.40.50.720">
    <property type="entry name" value="NAD(P)-binding Rossmann-like Domain"/>
    <property type="match status" value="1"/>
</dbReference>
<evidence type="ECO:0000313" key="3">
    <source>
        <dbReference type="Proteomes" id="UP000664034"/>
    </source>
</evidence>
<dbReference type="InterPro" id="IPR051783">
    <property type="entry name" value="NAD(P)-dependent_oxidoreduct"/>
</dbReference>
<dbReference type="RefSeq" id="WP_207364196.1">
    <property type="nucleotide sequence ID" value="NZ_JAFMYV010000003.1"/>
</dbReference>
<dbReference type="EMBL" id="JAFMYV010000003">
    <property type="protein sequence ID" value="MBO0936648.1"/>
    <property type="molecule type" value="Genomic_DNA"/>
</dbReference>
<dbReference type="PANTHER" id="PTHR48079:SF6">
    <property type="entry name" value="NAD(P)-BINDING DOMAIN-CONTAINING PROTEIN-RELATED"/>
    <property type="match status" value="1"/>
</dbReference>
<dbReference type="InterPro" id="IPR016040">
    <property type="entry name" value="NAD(P)-bd_dom"/>
</dbReference>
<dbReference type="InterPro" id="IPR036291">
    <property type="entry name" value="NAD(P)-bd_dom_sf"/>
</dbReference>
<comment type="caution">
    <text evidence="2">The sequence shown here is derived from an EMBL/GenBank/DDBJ whole genome shotgun (WGS) entry which is preliminary data.</text>
</comment>
<dbReference type="Proteomes" id="UP000664034">
    <property type="component" value="Unassembled WGS sequence"/>
</dbReference>
<reference evidence="2" key="1">
    <citation type="submission" date="2021-03" db="EMBL/GenBank/DDBJ databases">
        <title>Fibrella sp. HMF5335 genome sequencing and assembly.</title>
        <authorList>
            <person name="Kang H."/>
            <person name="Kim H."/>
            <person name="Bae S."/>
            <person name="Joh K."/>
        </authorList>
    </citation>
    <scope>NUCLEOTIDE SEQUENCE</scope>
    <source>
        <strain evidence="2">HMF5335</strain>
    </source>
</reference>
<dbReference type="SUPFAM" id="SSF51735">
    <property type="entry name" value="NAD(P)-binding Rossmann-fold domains"/>
    <property type="match status" value="1"/>
</dbReference>
<gene>
    <name evidence="2" type="ORF">J2I47_08845</name>
</gene>
<evidence type="ECO:0000313" key="2">
    <source>
        <dbReference type="EMBL" id="MBO0936648.1"/>
    </source>
</evidence>
<keyword evidence="3" id="KW-1185">Reference proteome</keyword>
<feature type="domain" description="NAD(P)-binding" evidence="1">
    <location>
        <begin position="12"/>
        <end position="177"/>
    </location>
</feature>
<dbReference type="Pfam" id="PF13460">
    <property type="entry name" value="NAD_binding_10"/>
    <property type="match status" value="1"/>
</dbReference>
<name>A0A939GHN2_9BACT</name>
<dbReference type="PANTHER" id="PTHR48079">
    <property type="entry name" value="PROTEIN YEEZ"/>
    <property type="match status" value="1"/>
</dbReference>
<protein>
    <submittedName>
        <fullName evidence="2">NAD(P)H-binding protein</fullName>
    </submittedName>
</protein>
<organism evidence="2 3">
    <name type="scientific">Fibrella rubiginis</name>
    <dbReference type="NCBI Taxonomy" id="2817060"/>
    <lineage>
        <taxon>Bacteria</taxon>
        <taxon>Pseudomonadati</taxon>
        <taxon>Bacteroidota</taxon>
        <taxon>Cytophagia</taxon>
        <taxon>Cytophagales</taxon>
        <taxon>Spirosomataceae</taxon>
        <taxon>Fibrella</taxon>
    </lineage>
</organism>
<sequence>MMAPTSSIIGLGWLGTPLAEALLAAGYQVLGSTTTPEKVALLSQKGILTHQLTLNPQPDGGLAPLLDADVLVVNVPPKAGQHGDAFHPEQMRLLAQAVAQSRVGHVIYVSSTSVYPELNRELFEADVVTPEQSAAPRLVEAEQHWLALSAQKTITIVRCGGLMGGQRIPGKYVAGKQVDSGAVPVNYIHQTDAVGLLLAVIEQGLTDESMRGTFNAVAPQHPTREAIYRKSCADFGYALPTFVTPTEPVPFKQINGDKLTAATGYVFQYPDPLFFTYN</sequence>
<accession>A0A939GHN2</accession>
<dbReference type="GO" id="GO:0005737">
    <property type="term" value="C:cytoplasm"/>
    <property type="evidence" value="ECO:0007669"/>
    <property type="project" value="TreeGrafter"/>
</dbReference>
<evidence type="ECO:0000259" key="1">
    <source>
        <dbReference type="Pfam" id="PF13460"/>
    </source>
</evidence>
<dbReference type="GO" id="GO:0004029">
    <property type="term" value="F:aldehyde dehydrogenase (NAD+) activity"/>
    <property type="evidence" value="ECO:0007669"/>
    <property type="project" value="TreeGrafter"/>
</dbReference>